<protein>
    <submittedName>
        <fullName evidence="3">Lipoprotein</fullName>
    </submittedName>
</protein>
<dbReference type="OrthoDB" id="19542at2"/>
<dbReference type="RefSeq" id="WP_006913518.1">
    <property type="nucleotide sequence ID" value="NZ_AFNV02000016.1"/>
</dbReference>
<sequence length="725" mass="81314">MSAELTGVYRFRRRVCALCGTLLIWLPAAHVCAQEAETSEGEVPPVFQADYGGVGLMETPTARMAPLGTFSFTYSEVEPYTNYAFSFQPFEWMEAGFRYTQIENRLYGRAIAGDRDYLDKGVDLKLSLVDERAYVPELAVGFRDFGGTGLFGSEYLVANKRWYDFDFSLGVGWGYLGSRGDFSNPFGVLGERYKERIDEDTGQGGDFNLKQLFSGRPSVFGGIQYHTPFEPLTLQVEYEGNDYESEPLDNPQDQDSPLNIGARFQVNDNLTLSAAWERGNTAMLGATLSVGLATLTQTKNDPSPVAVGEPAAARTEQGESWDDAAKQLSTNAGIATRRISRDGNSLVVEGSPTKYRSMPEAELRANRILHNFADADIEQFRYRWVERGLVAREDSLPREPLPADTFIVEPGSVFSEQDYRYGVAAVAASAKRSRRDSEQPLYDDFGDVFSWRLSPGLRQNYGGPDGYLYQVLAKLDTQLKTDDHGWFSGTLGYTLLDNFDNFDYIADSDLPRVRTFVARYLDETELGIYNLQYTRTARLSDNWFGMAYAGYLEQMYAGAGGEVMYRPFNSNVAFGVDANWVRQRDFDTQFGLRDYETWVGNATAYIDTGFKDVLAKVSVGRYLAKDIGTTLDFSRRFDSGVRLGAFATFTDAGDDYGEGGFDKGIYLSMPLDLFFNKSSRNYASVGWQPLTRDGGAQLARRYSLYGLTDMRSIDGYWESYEDVQR</sequence>
<name>U2ELB8_9GAMM</name>
<organism evidence="3 4">
    <name type="scientific">Salinisphaera shabanensis E1L3A</name>
    <dbReference type="NCBI Taxonomy" id="1033802"/>
    <lineage>
        <taxon>Bacteria</taxon>
        <taxon>Pseudomonadati</taxon>
        <taxon>Pseudomonadota</taxon>
        <taxon>Gammaproteobacteria</taxon>
        <taxon>Salinisphaerales</taxon>
        <taxon>Salinisphaeraceae</taxon>
        <taxon>Salinisphaera</taxon>
    </lineage>
</organism>
<reference evidence="3 4" key="2">
    <citation type="journal article" date="2013" name="PLoS ONE">
        <title>INDIGO - INtegrated Data Warehouse of MIcrobial GenOmes with Examples from the Red Sea Extremophiles.</title>
        <authorList>
            <person name="Alam I."/>
            <person name="Antunes A."/>
            <person name="Kamau A.A."/>
            <person name="Ba Alawi W."/>
            <person name="Kalkatawi M."/>
            <person name="Stingl U."/>
            <person name="Bajic V.B."/>
        </authorList>
    </citation>
    <scope>NUCLEOTIDE SEQUENCE [LARGE SCALE GENOMIC DNA]</scope>
    <source>
        <strain evidence="3 4">E1L3A</strain>
    </source>
</reference>
<evidence type="ECO:0000313" key="3">
    <source>
        <dbReference type="EMBL" id="ERJ18725.1"/>
    </source>
</evidence>
<dbReference type="STRING" id="1033802.SSPSH_002433"/>
<feature type="region of interest" description="Disordered" evidence="1">
    <location>
        <begin position="298"/>
        <end position="322"/>
    </location>
</feature>
<evidence type="ECO:0000313" key="4">
    <source>
        <dbReference type="Proteomes" id="UP000006242"/>
    </source>
</evidence>
<evidence type="ECO:0000256" key="1">
    <source>
        <dbReference type="SAM" id="MobiDB-lite"/>
    </source>
</evidence>
<feature type="signal peptide" evidence="2">
    <location>
        <begin position="1"/>
        <end position="33"/>
    </location>
</feature>
<gene>
    <name evidence="3" type="ORF">SSPSH_002433</name>
</gene>
<keyword evidence="3" id="KW-0449">Lipoprotein</keyword>
<comment type="caution">
    <text evidence="3">The sequence shown here is derived from an EMBL/GenBank/DDBJ whole genome shotgun (WGS) entry which is preliminary data.</text>
</comment>
<reference evidence="3 4" key="1">
    <citation type="journal article" date="2011" name="J. Bacteriol.">
        <title>Genome sequence of Salinisphaera shabanensis, a gammaproteobacterium from the harsh, variable environment of the brine-seawater interface of the Shaban Deep in the Red Sea.</title>
        <authorList>
            <person name="Antunes A."/>
            <person name="Alam I."/>
            <person name="Bajic V.B."/>
            <person name="Stingl U."/>
        </authorList>
    </citation>
    <scope>NUCLEOTIDE SEQUENCE [LARGE SCALE GENOMIC DNA]</scope>
    <source>
        <strain evidence="3 4">E1L3A</strain>
    </source>
</reference>
<keyword evidence="4" id="KW-1185">Reference proteome</keyword>
<proteinExistence type="predicted"/>
<dbReference type="Pfam" id="PF06082">
    <property type="entry name" value="YjbH"/>
    <property type="match status" value="1"/>
</dbReference>
<dbReference type="EMBL" id="AFNV02000016">
    <property type="protein sequence ID" value="ERJ18725.1"/>
    <property type="molecule type" value="Genomic_DNA"/>
</dbReference>
<dbReference type="InterPro" id="IPR010344">
    <property type="entry name" value="YbjH"/>
</dbReference>
<dbReference type="AlphaFoldDB" id="U2ELB8"/>
<dbReference type="eggNOG" id="COG3170">
    <property type="taxonomic scope" value="Bacteria"/>
</dbReference>
<accession>U2ELB8</accession>
<feature type="chain" id="PRO_5004626776" evidence="2">
    <location>
        <begin position="34"/>
        <end position="725"/>
    </location>
</feature>
<dbReference type="Proteomes" id="UP000006242">
    <property type="component" value="Unassembled WGS sequence"/>
</dbReference>
<keyword evidence="2" id="KW-0732">Signal</keyword>
<evidence type="ECO:0000256" key="2">
    <source>
        <dbReference type="SAM" id="SignalP"/>
    </source>
</evidence>